<comment type="caution">
    <text evidence="1">The sequence shown here is derived from an EMBL/GenBank/DDBJ whole genome shotgun (WGS) entry which is preliminary data.</text>
</comment>
<protein>
    <submittedName>
        <fullName evidence="1">Uncharacterized protein</fullName>
    </submittedName>
</protein>
<dbReference type="AlphaFoldDB" id="X1B274"/>
<dbReference type="EMBL" id="BART01012021">
    <property type="protein sequence ID" value="GAG89884.1"/>
    <property type="molecule type" value="Genomic_DNA"/>
</dbReference>
<gene>
    <name evidence="1" type="ORF">S01H4_25305</name>
</gene>
<evidence type="ECO:0000313" key="1">
    <source>
        <dbReference type="EMBL" id="GAG89884.1"/>
    </source>
</evidence>
<name>X1B274_9ZZZZ</name>
<accession>X1B274</accession>
<sequence>KPMFQTIPEAREDLKRLLDAANVTLPEAIPYKGVVVSTRKKLPERRVKQ</sequence>
<organism evidence="1">
    <name type="scientific">marine sediment metagenome</name>
    <dbReference type="NCBI Taxonomy" id="412755"/>
    <lineage>
        <taxon>unclassified sequences</taxon>
        <taxon>metagenomes</taxon>
        <taxon>ecological metagenomes</taxon>
    </lineage>
</organism>
<reference evidence="1" key="1">
    <citation type="journal article" date="2014" name="Front. Microbiol.">
        <title>High frequency of phylogenetically diverse reductive dehalogenase-homologous genes in deep subseafloor sedimentary metagenomes.</title>
        <authorList>
            <person name="Kawai M."/>
            <person name="Futagami T."/>
            <person name="Toyoda A."/>
            <person name="Takaki Y."/>
            <person name="Nishi S."/>
            <person name="Hori S."/>
            <person name="Arai W."/>
            <person name="Tsubouchi T."/>
            <person name="Morono Y."/>
            <person name="Uchiyama I."/>
            <person name="Ito T."/>
            <person name="Fujiyama A."/>
            <person name="Inagaki F."/>
            <person name="Takami H."/>
        </authorList>
    </citation>
    <scope>NUCLEOTIDE SEQUENCE</scope>
    <source>
        <strain evidence="1">Expedition CK06-06</strain>
    </source>
</reference>
<feature type="non-terminal residue" evidence="1">
    <location>
        <position position="1"/>
    </location>
</feature>
<proteinExistence type="predicted"/>